<dbReference type="RefSeq" id="WP_090655651.1">
    <property type="nucleotide sequence ID" value="NZ_FOXQ01000002.1"/>
</dbReference>
<gene>
    <name evidence="2" type="ORF">SAMN05444277_102128</name>
</gene>
<dbReference type="Pfam" id="PF00561">
    <property type="entry name" value="Abhydrolase_1"/>
    <property type="match status" value="1"/>
</dbReference>
<dbReference type="Gene3D" id="3.40.50.1820">
    <property type="entry name" value="alpha/beta hydrolase"/>
    <property type="match status" value="1"/>
</dbReference>
<organism evidence="2 3">
    <name type="scientific">Parafilimonas terrae</name>
    <dbReference type="NCBI Taxonomy" id="1465490"/>
    <lineage>
        <taxon>Bacteria</taxon>
        <taxon>Pseudomonadati</taxon>
        <taxon>Bacteroidota</taxon>
        <taxon>Chitinophagia</taxon>
        <taxon>Chitinophagales</taxon>
        <taxon>Chitinophagaceae</taxon>
        <taxon>Parafilimonas</taxon>
    </lineage>
</organism>
<evidence type="ECO:0000259" key="1">
    <source>
        <dbReference type="Pfam" id="PF00561"/>
    </source>
</evidence>
<dbReference type="EMBL" id="FOXQ01000002">
    <property type="protein sequence ID" value="SFP82306.1"/>
    <property type="molecule type" value="Genomic_DNA"/>
</dbReference>
<dbReference type="SUPFAM" id="SSF53474">
    <property type="entry name" value="alpha/beta-Hydrolases"/>
    <property type="match status" value="1"/>
</dbReference>
<dbReference type="PANTHER" id="PTHR46331">
    <property type="entry name" value="VALACYCLOVIR HYDROLASE"/>
    <property type="match status" value="1"/>
</dbReference>
<keyword evidence="3" id="KW-1185">Reference proteome</keyword>
<proteinExistence type="predicted"/>
<accession>A0A1I5TIW2</accession>
<name>A0A1I5TIW2_9BACT</name>
<dbReference type="PANTHER" id="PTHR46331:SF2">
    <property type="entry name" value="VALACYCLOVIR HYDROLASE"/>
    <property type="match status" value="1"/>
</dbReference>
<dbReference type="OrthoDB" id="2247630at2"/>
<dbReference type="InterPro" id="IPR000073">
    <property type="entry name" value="AB_hydrolase_1"/>
</dbReference>
<dbReference type="InterPro" id="IPR029058">
    <property type="entry name" value="AB_hydrolase_fold"/>
</dbReference>
<protein>
    <submittedName>
        <fullName evidence="2">Pimeloyl-ACP methyl ester carboxylesterase</fullName>
    </submittedName>
</protein>
<dbReference type="AlphaFoldDB" id="A0A1I5TIW2"/>
<sequence>MSKISFQSGYSEVNGLKMYYEIYGEGKPIVLIHGGGSTIQTTYSNIIPLLSKHRQVIAMDLQAHGRTGDRAGSLSFEQDADDVAMLLNNLNIAKADFLGYSNGGQTLIEIALRHTAIVDKMIIASAFYNRSATTPQFWEGFDHATIDVMPTSLKDGFLKVNNDEKALLNMFNKDVQRMKNFKGWGKEQIQSITAPALIINGNNDVGTVEHAVEMYRIMPNAQLVILPGKHGVYIGAMEYLDNGKWTQQYIVDILNEFLDD</sequence>
<reference evidence="2 3" key="1">
    <citation type="submission" date="2016-10" db="EMBL/GenBank/DDBJ databases">
        <authorList>
            <person name="de Groot N.N."/>
        </authorList>
    </citation>
    <scope>NUCLEOTIDE SEQUENCE [LARGE SCALE GENOMIC DNA]</scope>
    <source>
        <strain evidence="2 3">DSM 28286</strain>
    </source>
</reference>
<evidence type="ECO:0000313" key="3">
    <source>
        <dbReference type="Proteomes" id="UP000199031"/>
    </source>
</evidence>
<feature type="domain" description="AB hydrolase-1" evidence="1">
    <location>
        <begin position="27"/>
        <end position="140"/>
    </location>
</feature>
<dbReference type="STRING" id="1465490.SAMN05444277_102128"/>
<evidence type="ECO:0000313" key="2">
    <source>
        <dbReference type="EMBL" id="SFP82306.1"/>
    </source>
</evidence>
<dbReference type="Proteomes" id="UP000199031">
    <property type="component" value="Unassembled WGS sequence"/>
</dbReference>
<dbReference type="GO" id="GO:0017171">
    <property type="term" value="F:serine hydrolase activity"/>
    <property type="evidence" value="ECO:0007669"/>
    <property type="project" value="TreeGrafter"/>
</dbReference>